<dbReference type="Proteomes" id="UP001184230">
    <property type="component" value="Unassembled WGS sequence"/>
</dbReference>
<dbReference type="InterPro" id="IPR010261">
    <property type="entry name" value="Tir_chaperone"/>
</dbReference>
<evidence type="ECO:0000313" key="1">
    <source>
        <dbReference type="EMBL" id="MDR6536947.1"/>
    </source>
</evidence>
<gene>
    <name evidence="1" type="ORF">J2739_002720</name>
</gene>
<reference evidence="1 2" key="1">
    <citation type="submission" date="2023-07" db="EMBL/GenBank/DDBJ databases">
        <title>Sorghum-associated microbial communities from plants grown in Nebraska, USA.</title>
        <authorList>
            <person name="Schachtman D."/>
        </authorList>
    </citation>
    <scope>NUCLEOTIDE SEQUENCE [LARGE SCALE GENOMIC DNA]</scope>
    <source>
        <strain evidence="1 2">DS1781</strain>
    </source>
</reference>
<dbReference type="EMBL" id="JAVDRF010000005">
    <property type="protein sequence ID" value="MDR6536947.1"/>
    <property type="molecule type" value="Genomic_DNA"/>
</dbReference>
<proteinExistence type="predicted"/>
<dbReference type="Gene3D" id="3.30.1460.10">
    <property type="match status" value="1"/>
</dbReference>
<comment type="caution">
    <text evidence="1">The sequence shown here is derived from an EMBL/GenBank/DDBJ whole genome shotgun (WGS) entry which is preliminary data.</text>
</comment>
<keyword evidence="2" id="KW-1185">Reference proteome</keyword>
<organism evidence="1 2">
    <name type="scientific">Variovorax soli</name>
    <dbReference type="NCBI Taxonomy" id="376815"/>
    <lineage>
        <taxon>Bacteria</taxon>
        <taxon>Pseudomonadati</taxon>
        <taxon>Pseudomonadota</taxon>
        <taxon>Betaproteobacteria</taxon>
        <taxon>Burkholderiales</taxon>
        <taxon>Comamonadaceae</taxon>
        <taxon>Variovorax</taxon>
    </lineage>
</organism>
<dbReference type="RefSeq" id="WP_309902438.1">
    <property type="nucleotide sequence ID" value="NZ_JAVDRF010000005.1"/>
</dbReference>
<sequence>MDWVDHAIASFGRTAGVPGLQLDDQGCLSFMIDGDRQLTLVDLARGGGDEVLVMVQAPLPEPRNRAARAALHLADFRASQGHTPQLALDGDQLVATLRIARPSFLPSTLEEAIQALFRFHERVARTGRMP</sequence>
<accession>A0ABU1NF68</accession>
<dbReference type="SUPFAM" id="SSF69635">
    <property type="entry name" value="Type III secretory system chaperone-like"/>
    <property type="match status" value="1"/>
</dbReference>
<name>A0ABU1NF68_9BURK</name>
<protein>
    <submittedName>
        <fullName evidence="1">Type III secretion system chaperone SycN</fullName>
    </submittedName>
</protein>
<evidence type="ECO:0000313" key="2">
    <source>
        <dbReference type="Proteomes" id="UP001184230"/>
    </source>
</evidence>
<dbReference type="Pfam" id="PF05932">
    <property type="entry name" value="CesT"/>
    <property type="match status" value="1"/>
</dbReference>